<keyword evidence="3" id="KW-1185">Reference proteome</keyword>
<dbReference type="Proteomes" id="UP000199548">
    <property type="component" value="Unassembled WGS sequence"/>
</dbReference>
<sequence>MDTFCPCQIKLRVLAGLFSGTVLAVAVQVPPEGVEHCRTIVEPLANAEKLAAISETPVIILTIDFILSP</sequence>
<protein>
    <submittedName>
        <fullName evidence="2">Uncharacterized protein</fullName>
    </submittedName>
</protein>
<accession>A0A1I3L7Y2</accession>
<dbReference type="EMBL" id="FOQU01000004">
    <property type="protein sequence ID" value="SFI80854.1"/>
    <property type="molecule type" value="Genomic_DNA"/>
</dbReference>
<organism evidence="2 3">
    <name type="scientific">Paraburkholderia megapolitana</name>
    <dbReference type="NCBI Taxonomy" id="420953"/>
    <lineage>
        <taxon>Bacteria</taxon>
        <taxon>Pseudomonadati</taxon>
        <taxon>Pseudomonadota</taxon>
        <taxon>Betaproteobacteria</taxon>
        <taxon>Burkholderiales</taxon>
        <taxon>Burkholderiaceae</taxon>
        <taxon>Paraburkholderia</taxon>
    </lineage>
</organism>
<proteinExistence type="predicted"/>
<feature type="signal peptide" evidence="1">
    <location>
        <begin position="1"/>
        <end position="24"/>
    </location>
</feature>
<reference evidence="2 3" key="1">
    <citation type="submission" date="2016-10" db="EMBL/GenBank/DDBJ databases">
        <authorList>
            <person name="de Groot N.N."/>
        </authorList>
    </citation>
    <scope>NUCLEOTIDE SEQUENCE [LARGE SCALE GENOMIC DNA]</scope>
    <source>
        <strain evidence="2 3">LMG 23650</strain>
    </source>
</reference>
<evidence type="ECO:0000313" key="3">
    <source>
        <dbReference type="Proteomes" id="UP000199548"/>
    </source>
</evidence>
<dbReference type="AlphaFoldDB" id="A0A1I3L7Y2"/>
<evidence type="ECO:0000313" key="2">
    <source>
        <dbReference type="EMBL" id="SFI80854.1"/>
    </source>
</evidence>
<gene>
    <name evidence="2" type="ORF">SAMN05192543_104288</name>
</gene>
<keyword evidence="1" id="KW-0732">Signal</keyword>
<feature type="chain" id="PRO_5011606822" evidence="1">
    <location>
        <begin position="25"/>
        <end position="69"/>
    </location>
</feature>
<evidence type="ECO:0000256" key="1">
    <source>
        <dbReference type="SAM" id="SignalP"/>
    </source>
</evidence>
<name>A0A1I3L7Y2_9BURK</name>